<feature type="transmembrane region" description="Helical" evidence="10">
    <location>
        <begin position="275"/>
        <end position="296"/>
    </location>
</feature>
<dbReference type="Proteomes" id="UP001017257">
    <property type="component" value="Chromosome"/>
</dbReference>
<feature type="transmembrane region" description="Helical" evidence="10">
    <location>
        <begin position="84"/>
        <end position="113"/>
    </location>
</feature>
<dbReference type="InterPro" id="IPR035906">
    <property type="entry name" value="MetI-like_sf"/>
</dbReference>
<keyword evidence="7 10" id="KW-0812">Transmembrane</keyword>
<feature type="transmembrane region" description="Helical" evidence="10">
    <location>
        <begin position="242"/>
        <end position="263"/>
    </location>
</feature>
<protein>
    <recommendedName>
        <fullName evidence="3 10">Phosphate transport system permease protein PstA</fullName>
    </recommendedName>
</protein>
<keyword evidence="14" id="KW-1185">Reference proteome</keyword>
<evidence type="ECO:0000256" key="2">
    <source>
        <dbReference type="ARBA" id="ARBA00007069"/>
    </source>
</evidence>
<name>A0ABY5RXS6_9HYPH</name>
<keyword evidence="4" id="KW-0813">Transport</keyword>
<dbReference type="Gene3D" id="1.10.3720.10">
    <property type="entry name" value="MetI-like"/>
    <property type="match status" value="1"/>
</dbReference>
<evidence type="ECO:0000313" key="13">
    <source>
        <dbReference type="EMBL" id="UVF22070.1"/>
    </source>
</evidence>
<dbReference type="RefSeq" id="WP_173947555.1">
    <property type="nucleotide sequence ID" value="NZ_CP102845.1"/>
</dbReference>
<evidence type="ECO:0000256" key="4">
    <source>
        <dbReference type="ARBA" id="ARBA00022448"/>
    </source>
</evidence>
<gene>
    <name evidence="13" type="primary">pstA</name>
    <name evidence="13" type="ORF">HPT29_021520</name>
</gene>
<feature type="compositionally biased region" description="Low complexity" evidence="11">
    <location>
        <begin position="7"/>
        <end position="20"/>
    </location>
</feature>
<dbReference type="InterPro" id="IPR005672">
    <property type="entry name" value="Phosphate_PstA"/>
</dbReference>
<dbReference type="PANTHER" id="PTHR42922">
    <property type="entry name" value="PHOSPHATE TRANSPORT SYSTEM PERMEASE PROTEIN PSTA"/>
    <property type="match status" value="1"/>
</dbReference>
<evidence type="ECO:0000259" key="12">
    <source>
        <dbReference type="PROSITE" id="PS50928"/>
    </source>
</evidence>
<dbReference type="NCBIfam" id="TIGR00974">
    <property type="entry name" value="3a0107s02c"/>
    <property type="match status" value="1"/>
</dbReference>
<dbReference type="EMBL" id="CP102845">
    <property type="protein sequence ID" value="UVF22070.1"/>
    <property type="molecule type" value="Genomic_DNA"/>
</dbReference>
<dbReference type="SUPFAM" id="SSF161098">
    <property type="entry name" value="MetI-like"/>
    <property type="match status" value="1"/>
</dbReference>
<evidence type="ECO:0000256" key="9">
    <source>
        <dbReference type="ARBA" id="ARBA00023136"/>
    </source>
</evidence>
<evidence type="ECO:0000313" key="14">
    <source>
        <dbReference type="Proteomes" id="UP001017257"/>
    </source>
</evidence>
<keyword evidence="5 10" id="KW-1003">Cell membrane</keyword>
<keyword evidence="8 10" id="KW-1133">Transmembrane helix</keyword>
<feature type="transmembrane region" description="Helical" evidence="10">
    <location>
        <begin position="34"/>
        <end position="59"/>
    </location>
</feature>
<evidence type="ECO:0000256" key="10">
    <source>
        <dbReference type="RuleBase" id="RU363043"/>
    </source>
</evidence>
<evidence type="ECO:0000256" key="6">
    <source>
        <dbReference type="ARBA" id="ARBA00022592"/>
    </source>
</evidence>
<keyword evidence="6" id="KW-0592">Phosphate transport</keyword>
<organism evidence="13 14">
    <name type="scientific">Microvirga terrae</name>
    <dbReference type="NCBI Taxonomy" id="2740529"/>
    <lineage>
        <taxon>Bacteria</taxon>
        <taxon>Pseudomonadati</taxon>
        <taxon>Pseudomonadota</taxon>
        <taxon>Alphaproteobacteria</taxon>
        <taxon>Hyphomicrobiales</taxon>
        <taxon>Methylobacteriaceae</taxon>
        <taxon>Microvirga</taxon>
    </lineage>
</organism>
<feature type="domain" description="ABC transmembrane type-1" evidence="12">
    <location>
        <begin position="88"/>
        <end position="292"/>
    </location>
</feature>
<proteinExistence type="inferred from homology"/>
<dbReference type="PROSITE" id="PS50928">
    <property type="entry name" value="ABC_TM1"/>
    <property type="match status" value="1"/>
</dbReference>
<dbReference type="CDD" id="cd06261">
    <property type="entry name" value="TM_PBP2"/>
    <property type="match status" value="1"/>
</dbReference>
<evidence type="ECO:0000256" key="11">
    <source>
        <dbReference type="SAM" id="MobiDB-lite"/>
    </source>
</evidence>
<dbReference type="Pfam" id="PF00528">
    <property type="entry name" value="BPD_transp_1"/>
    <property type="match status" value="1"/>
</dbReference>
<dbReference type="PANTHER" id="PTHR42922:SF1">
    <property type="entry name" value="PHOSPHATE TRANSPORT SYSTEM PERMEASE PROTEIN PSTA"/>
    <property type="match status" value="1"/>
</dbReference>
<evidence type="ECO:0000256" key="7">
    <source>
        <dbReference type="ARBA" id="ARBA00022692"/>
    </source>
</evidence>
<feature type="transmembrane region" description="Helical" evidence="10">
    <location>
        <begin position="156"/>
        <end position="174"/>
    </location>
</feature>
<dbReference type="InterPro" id="IPR000515">
    <property type="entry name" value="MetI-like"/>
</dbReference>
<evidence type="ECO:0000256" key="5">
    <source>
        <dbReference type="ARBA" id="ARBA00022475"/>
    </source>
</evidence>
<accession>A0ABY5RXS6</accession>
<feature type="transmembrane region" description="Helical" evidence="10">
    <location>
        <begin position="125"/>
        <end position="150"/>
    </location>
</feature>
<keyword evidence="9 10" id="KW-0472">Membrane</keyword>
<evidence type="ECO:0000256" key="3">
    <source>
        <dbReference type="ARBA" id="ARBA00016864"/>
    </source>
</evidence>
<sequence length="302" mass="31689">MDTALQTRTPAKPSTTAPAPWGRVRRSRHVADQALKIICTLFTVLGAFVLGWILLMLLVEGIGGLSPAVFTQTTPGPGSQGGGIANAIVGSLILTVLGIVVATPVGVLAGTYLAEYGKGSKLAEIIRFVNDILLAAPSILIGLFVYMLMVQPMGGYSGWAGGVALAIIAVPVIVRTTEDMLRLVPGSLREAGAALGAPMSTVIIKISWKAARAGMVTGVLLATARIAGETAPLLFTALNNNFWFSPTLMGGVSNLPVMIFQFALSPYENWRELAWAGALIITLSILALSIVARLLLNKDKAR</sequence>
<dbReference type="InterPro" id="IPR051408">
    <property type="entry name" value="Phosphate_transprt_permease"/>
</dbReference>
<comment type="subcellular location">
    <subcellularLocation>
        <location evidence="10">Cell inner membrane</location>
        <topology evidence="10">Multi-pass membrane protein</topology>
    </subcellularLocation>
    <subcellularLocation>
        <location evidence="1">Cell membrane</location>
        <topology evidence="1">Multi-pass membrane protein</topology>
    </subcellularLocation>
</comment>
<feature type="region of interest" description="Disordered" evidence="11">
    <location>
        <begin position="1"/>
        <end position="22"/>
    </location>
</feature>
<reference evidence="13" key="1">
    <citation type="submission" date="2022-08" db="EMBL/GenBank/DDBJ databases">
        <title>Microvirga terrae sp. nov., isolated from soil.</title>
        <authorList>
            <person name="Kim K.H."/>
            <person name="Seo Y.L."/>
            <person name="Kim J.M."/>
            <person name="Lee J.K."/>
            <person name="Han D.M."/>
            <person name="Jeon C.O."/>
        </authorList>
    </citation>
    <scope>NUCLEOTIDE SEQUENCE</scope>
    <source>
        <strain evidence="13">R24</strain>
    </source>
</reference>
<evidence type="ECO:0000256" key="8">
    <source>
        <dbReference type="ARBA" id="ARBA00022989"/>
    </source>
</evidence>
<comment type="similarity">
    <text evidence="2 10">Belongs to the binding-protein-dependent transport system permease family. CysTW subfamily.</text>
</comment>
<evidence type="ECO:0000256" key="1">
    <source>
        <dbReference type="ARBA" id="ARBA00004651"/>
    </source>
</evidence>